<sequence>MKYFVFEDDELIGGCEETIYVFEQTKRKNNYDSINDLEEFAVQCLFIERRNTHWYWYKGKNVIEMTMQELEERIREELKELKMISKEEFTEVRNRYSPYIKPIEFPRSGIRCAYAYEPDWNDVFFVMETEESYFALYWFTGA</sequence>
<evidence type="ECO:0000256" key="1">
    <source>
        <dbReference type="SAM" id="Coils"/>
    </source>
</evidence>
<comment type="caution">
    <text evidence="2">The sequence shown here is derived from an EMBL/GenBank/DDBJ whole genome shotgun (WGS) entry which is preliminary data.</text>
</comment>
<dbReference type="EMBL" id="LRPH01000046">
    <property type="protein sequence ID" value="KWU63670.1"/>
    <property type="molecule type" value="Genomic_DNA"/>
</dbReference>
<feature type="coiled-coil region" evidence="1">
    <location>
        <begin position="60"/>
        <end position="87"/>
    </location>
</feature>
<dbReference type="Proteomes" id="UP000065797">
    <property type="component" value="Unassembled WGS sequence"/>
</dbReference>
<proteinExistence type="predicted"/>
<reference evidence="2 3" key="1">
    <citation type="submission" date="2016-01" db="EMBL/GenBank/DDBJ databases">
        <authorList>
            <person name="McClelland M."/>
            <person name="Jain A."/>
            <person name="Saraogi P."/>
            <person name="Mendelson R."/>
            <person name="Westerman R."/>
            <person name="SanMiguel P."/>
            <person name="Csonka L."/>
        </authorList>
    </citation>
    <scope>NUCLEOTIDE SEQUENCE [LARGE SCALE GENOMIC DNA]</scope>
    <source>
        <strain evidence="2 3">PE8-15</strain>
    </source>
</reference>
<gene>
    <name evidence="2" type="ORF">AWW70_12790</name>
</gene>
<evidence type="ECO:0000313" key="3">
    <source>
        <dbReference type="Proteomes" id="UP000065797"/>
    </source>
</evidence>
<name>A0A109GBB6_BACMY</name>
<organism evidence="2 3">
    <name type="scientific">Bacillus mycoides</name>
    <dbReference type="NCBI Taxonomy" id="1405"/>
    <lineage>
        <taxon>Bacteria</taxon>
        <taxon>Bacillati</taxon>
        <taxon>Bacillota</taxon>
        <taxon>Bacilli</taxon>
        <taxon>Bacillales</taxon>
        <taxon>Bacillaceae</taxon>
        <taxon>Bacillus</taxon>
        <taxon>Bacillus cereus group</taxon>
    </lineage>
</organism>
<evidence type="ECO:0000313" key="2">
    <source>
        <dbReference type="EMBL" id="KWU63670.1"/>
    </source>
</evidence>
<protein>
    <submittedName>
        <fullName evidence="2">Uncharacterized protein</fullName>
    </submittedName>
</protein>
<keyword evidence="1" id="KW-0175">Coiled coil</keyword>
<dbReference type="RefSeq" id="WP_060750172.1">
    <property type="nucleotide sequence ID" value="NZ_LRPH01000046.1"/>
</dbReference>
<accession>A0A109GBB6</accession>
<dbReference type="AlphaFoldDB" id="A0A109GBB6"/>